<protein>
    <submittedName>
        <fullName evidence="3">Uncharacterized protein</fullName>
    </submittedName>
</protein>
<accession>A0A657IUA4</accession>
<feature type="compositionally biased region" description="Basic and acidic residues" evidence="1">
    <location>
        <begin position="172"/>
        <end position="181"/>
    </location>
</feature>
<sequence>MGLPVMMAGFMTATGLRSNLAQLSARVAISIMAVLALAYATLATFVGYSVYSAFQVHALPIFLLMAFASFTVMLFHTGGMRVIGLYMALPTIFLLVLLGVPSSGAGMATELVPPVVAALHPWLPTPALLDALRKLLYFPTASLAGNVITLLLWFFLALALLGASFLRRPRPTDADAVPAEKDEQEAVADTPGTRAEGRAREQLRAAVASTRGFRGFFGSRRVVSDEQMQNRRGLHAAIRLPMFFAIAMPLMYLGWSTTPHPTGWSWMWWPTALRAPASRRPSSSCPPTRCTGWIPPSRPGRTCCTGGPAGPSCPLPMPRRCRGPRPERARWCWWPRGRGSRRSRW</sequence>
<feature type="transmembrane region" description="Helical" evidence="2">
    <location>
        <begin position="27"/>
        <end position="51"/>
    </location>
</feature>
<keyword evidence="2" id="KW-0812">Transmembrane</keyword>
<name>A0A657IUA4_9MICC</name>
<gene>
    <name evidence="3" type="ORF">A5N15_07860</name>
</gene>
<feature type="transmembrane region" description="Helical" evidence="2">
    <location>
        <begin position="57"/>
        <end position="75"/>
    </location>
</feature>
<feature type="transmembrane region" description="Helical" evidence="2">
    <location>
        <begin position="136"/>
        <end position="161"/>
    </location>
</feature>
<feature type="transmembrane region" description="Helical" evidence="2">
    <location>
        <begin position="82"/>
        <end position="100"/>
    </location>
</feature>
<evidence type="ECO:0000313" key="3">
    <source>
        <dbReference type="EMBL" id="OAX58593.1"/>
    </source>
</evidence>
<feature type="transmembrane region" description="Helical" evidence="2">
    <location>
        <begin position="236"/>
        <end position="255"/>
    </location>
</feature>
<evidence type="ECO:0000256" key="1">
    <source>
        <dbReference type="SAM" id="MobiDB-lite"/>
    </source>
</evidence>
<dbReference type="Proteomes" id="UP000092021">
    <property type="component" value="Unassembled WGS sequence"/>
</dbReference>
<feature type="region of interest" description="Disordered" evidence="1">
    <location>
        <begin position="172"/>
        <end position="199"/>
    </location>
</feature>
<evidence type="ECO:0000256" key="2">
    <source>
        <dbReference type="SAM" id="Phobius"/>
    </source>
</evidence>
<dbReference type="EMBL" id="LWGZ01000699">
    <property type="protein sequence ID" value="OAX58593.1"/>
    <property type="molecule type" value="Genomic_DNA"/>
</dbReference>
<comment type="caution">
    <text evidence="3">The sequence shown here is derived from an EMBL/GenBank/DDBJ whole genome shotgun (WGS) entry which is preliminary data.</text>
</comment>
<evidence type="ECO:0000313" key="4">
    <source>
        <dbReference type="Proteomes" id="UP000092021"/>
    </source>
</evidence>
<keyword evidence="2" id="KW-0472">Membrane</keyword>
<keyword evidence="2" id="KW-1133">Transmembrane helix</keyword>
<dbReference type="AlphaFoldDB" id="A0A657IUA4"/>
<proteinExistence type="predicted"/>
<reference evidence="3 4" key="1">
    <citation type="submission" date="2016-04" db="EMBL/GenBank/DDBJ databases">
        <title>Identification of putative biosynthetic pathways for the production of bioactive secondary metabolites by the marine actinomycete Kocuria kristinae RUTW2-3.</title>
        <authorList>
            <person name="Waterworth S.C."/>
            <person name="Walmsley T.A."/>
            <person name="Matongo T."/>
            <person name="Davies-Coleman M.T."/>
            <person name="Dorrington R.A."/>
        </authorList>
    </citation>
    <scope>NUCLEOTIDE SEQUENCE [LARGE SCALE GENOMIC DNA]</scope>
    <source>
        <strain evidence="3 4">RUTW4-5</strain>
    </source>
</reference>
<organism evidence="3 4">
    <name type="scientific">Rothia kristinae</name>
    <dbReference type="NCBI Taxonomy" id="37923"/>
    <lineage>
        <taxon>Bacteria</taxon>
        <taxon>Bacillati</taxon>
        <taxon>Actinomycetota</taxon>
        <taxon>Actinomycetes</taxon>
        <taxon>Micrococcales</taxon>
        <taxon>Micrococcaceae</taxon>
        <taxon>Rothia</taxon>
    </lineage>
</organism>